<gene>
    <name evidence="2" type="ORF">SAMN05421670_0135</name>
</gene>
<keyword evidence="1" id="KW-0472">Membrane</keyword>
<proteinExistence type="predicted"/>
<accession>A0A1I6B3X2</accession>
<dbReference type="EMBL" id="FOXU01000011">
    <property type="protein sequence ID" value="SFQ75678.1"/>
    <property type="molecule type" value="Genomic_DNA"/>
</dbReference>
<keyword evidence="1" id="KW-1133">Transmembrane helix</keyword>
<evidence type="ECO:0000256" key="1">
    <source>
        <dbReference type="SAM" id="Phobius"/>
    </source>
</evidence>
<keyword evidence="1" id="KW-0812">Transmembrane</keyword>
<organism evidence="2 3">
    <name type="scientific">Psychrobacillus psychrotolerans</name>
    <dbReference type="NCBI Taxonomy" id="126156"/>
    <lineage>
        <taxon>Bacteria</taxon>
        <taxon>Bacillati</taxon>
        <taxon>Bacillota</taxon>
        <taxon>Bacilli</taxon>
        <taxon>Bacillales</taxon>
        <taxon>Bacillaceae</taxon>
        <taxon>Psychrobacillus</taxon>
    </lineage>
</organism>
<name>A0A1I6B3X2_9BACI</name>
<dbReference type="AlphaFoldDB" id="A0A1I6B3X2"/>
<keyword evidence="3" id="KW-1185">Reference proteome</keyword>
<evidence type="ECO:0000313" key="3">
    <source>
        <dbReference type="Proteomes" id="UP000198734"/>
    </source>
</evidence>
<dbReference type="RefSeq" id="WP_093538487.1">
    <property type="nucleotide sequence ID" value="NZ_FOXU01000011.1"/>
</dbReference>
<dbReference type="OrthoDB" id="2970966at2"/>
<feature type="transmembrane region" description="Helical" evidence="1">
    <location>
        <begin position="62"/>
        <end position="79"/>
    </location>
</feature>
<feature type="transmembrane region" description="Helical" evidence="1">
    <location>
        <begin position="6"/>
        <end position="27"/>
    </location>
</feature>
<dbReference type="Proteomes" id="UP000198734">
    <property type="component" value="Unassembled WGS sequence"/>
</dbReference>
<feature type="transmembrane region" description="Helical" evidence="1">
    <location>
        <begin position="39"/>
        <end position="56"/>
    </location>
</feature>
<dbReference type="STRING" id="126156.SAMN05421670_0135"/>
<sequence>MNIVFMVIFAAIAITVVYKIAHLIYLVFKLGFSFEVIKFILIIGLMATFTVFILVATDFSTASFLISSLIGGGILPSLFEITKMKPKSHYGEKRPVTVSASTYAWSYYGGGNGDCGNVGFSSGSSASFHGDSGSGGDCGGGGGE</sequence>
<evidence type="ECO:0000313" key="2">
    <source>
        <dbReference type="EMBL" id="SFQ75678.1"/>
    </source>
</evidence>
<reference evidence="3" key="1">
    <citation type="submission" date="2016-10" db="EMBL/GenBank/DDBJ databases">
        <authorList>
            <person name="Varghese N."/>
            <person name="Submissions S."/>
        </authorList>
    </citation>
    <scope>NUCLEOTIDE SEQUENCE [LARGE SCALE GENOMIC DNA]</scope>
    <source>
        <strain evidence="3">DSM 11706</strain>
    </source>
</reference>
<protein>
    <submittedName>
        <fullName evidence="2">Uncharacterized protein</fullName>
    </submittedName>
</protein>